<evidence type="ECO:0000256" key="7">
    <source>
        <dbReference type="ARBA" id="ARBA00048117"/>
    </source>
</evidence>
<dbReference type="PRINTS" id="PR00789">
    <property type="entry name" value="OSIALOPTASE"/>
</dbReference>
<feature type="binding site" evidence="8">
    <location>
        <position position="275"/>
    </location>
    <ligand>
        <name>substrate</name>
    </ligand>
</feature>
<feature type="binding site" evidence="8">
    <location>
        <position position="183"/>
    </location>
    <ligand>
        <name>substrate</name>
    </ligand>
</feature>
<evidence type="ECO:0000259" key="9">
    <source>
        <dbReference type="Pfam" id="PF00814"/>
    </source>
</evidence>
<keyword evidence="5 8" id="KW-0408">Iron</keyword>
<comment type="catalytic activity">
    <reaction evidence="7 8">
        <text>L-threonylcarbamoyladenylate + adenosine(37) in tRNA = N(6)-L-threonylcarbamoyladenosine(37) in tRNA + AMP + H(+)</text>
        <dbReference type="Rhea" id="RHEA:37059"/>
        <dbReference type="Rhea" id="RHEA-COMP:10162"/>
        <dbReference type="Rhea" id="RHEA-COMP:10163"/>
        <dbReference type="ChEBI" id="CHEBI:15378"/>
        <dbReference type="ChEBI" id="CHEBI:73682"/>
        <dbReference type="ChEBI" id="CHEBI:74411"/>
        <dbReference type="ChEBI" id="CHEBI:74418"/>
        <dbReference type="ChEBI" id="CHEBI:456215"/>
        <dbReference type="EC" id="2.3.1.234"/>
    </reaction>
</comment>
<keyword evidence="6 8" id="KW-0012">Acyltransferase</keyword>
<dbReference type="FunFam" id="3.30.420.40:FF:000012">
    <property type="entry name" value="tRNA N6-adenosine threonylcarbamoyltransferase"/>
    <property type="match status" value="1"/>
</dbReference>
<dbReference type="GO" id="GO:0002949">
    <property type="term" value="P:tRNA threonylcarbamoyladenosine modification"/>
    <property type="evidence" value="ECO:0007669"/>
    <property type="project" value="UniProtKB-UniRule"/>
</dbReference>
<evidence type="ECO:0000256" key="4">
    <source>
        <dbReference type="ARBA" id="ARBA00022723"/>
    </source>
</evidence>
<evidence type="ECO:0000256" key="3">
    <source>
        <dbReference type="ARBA" id="ARBA00022694"/>
    </source>
</evidence>
<comment type="subcellular location">
    <subcellularLocation>
        <location evidence="8">Cytoplasm</location>
    </subcellularLocation>
</comment>
<evidence type="ECO:0000313" key="10">
    <source>
        <dbReference type="EMBL" id="TVY12436.1"/>
    </source>
</evidence>
<dbReference type="Proteomes" id="UP000320078">
    <property type="component" value="Unassembled WGS sequence"/>
</dbReference>
<dbReference type="FunFam" id="3.30.420.40:FF:000040">
    <property type="entry name" value="tRNA N6-adenosine threonylcarbamoyltransferase"/>
    <property type="match status" value="1"/>
</dbReference>
<dbReference type="AlphaFoldDB" id="A0A559KJY0"/>
<keyword evidence="4 8" id="KW-0479">Metal-binding</keyword>
<evidence type="ECO:0000256" key="8">
    <source>
        <dbReference type="HAMAP-Rule" id="MF_01445"/>
    </source>
</evidence>
<gene>
    <name evidence="10" type="primary">gcp</name>
    <name evidence="8" type="synonym">tsaD</name>
    <name evidence="10" type="ORF">MDPP_0052</name>
</gene>
<dbReference type="Gene3D" id="3.30.420.40">
    <property type="match status" value="2"/>
</dbReference>
<sequence>MIILSIETSCDDTSIAITKDGKKVLSNIIFSQNLYHQEFGGVMPEIAARKHVEYITIILQKVFVETQIKPQDIDLVAVTEGPGLISSLFVGINLANLFAYIYQKPLLGVNHLIGHIYSIQIEHELKFPSLVLLISGGHTELFYIKDHFQIKHLGTTLDDAIGEVYDKIAKNLNLGYPGGPIIEKLASQGQDNYHFVRPYLKNKNLNFSFSGLKSNIIYFINQLKNKNQQIQLKELNDICASFQASIFDVLIIKLQRALAILSIKQLIVVGGVASNRTLKKILQQKFDYLEVIFPSSQYCTDQAAMIGIAAYYQNEFDQKAQKKYNMTGNADLSFKFHLKN</sequence>
<dbReference type="GO" id="GO:0005737">
    <property type="term" value="C:cytoplasm"/>
    <property type="evidence" value="ECO:0007669"/>
    <property type="project" value="UniProtKB-SubCell"/>
</dbReference>
<evidence type="ECO:0000313" key="11">
    <source>
        <dbReference type="Proteomes" id="UP000320078"/>
    </source>
</evidence>
<dbReference type="SUPFAM" id="SSF53067">
    <property type="entry name" value="Actin-like ATPase domain"/>
    <property type="match status" value="1"/>
</dbReference>
<dbReference type="InterPro" id="IPR017861">
    <property type="entry name" value="KAE1/TsaD"/>
</dbReference>
<dbReference type="Pfam" id="PF00814">
    <property type="entry name" value="TsaD"/>
    <property type="match status" value="1"/>
</dbReference>
<comment type="caution">
    <text evidence="10">The sequence shown here is derived from an EMBL/GenBank/DDBJ whole genome shotgun (WGS) entry which is preliminary data.</text>
</comment>
<protein>
    <recommendedName>
        <fullName evidence="8">tRNA N6-adenosine threonylcarbamoyltransferase</fullName>
        <ecNumber evidence="8">2.3.1.234</ecNumber>
    </recommendedName>
    <alternativeName>
        <fullName evidence="8">N6-L-threonylcarbamoyladenine synthase</fullName>
        <shortName evidence="8">t(6)A synthase</shortName>
    </alternativeName>
    <alternativeName>
        <fullName evidence="8">t(6)A37 threonylcarbamoyladenosine biosynthesis protein TsaD</fullName>
    </alternativeName>
    <alternativeName>
        <fullName evidence="8">tRNA threonylcarbamoyladenosine biosynthesis protein TsaD</fullName>
    </alternativeName>
</protein>
<feature type="binding site" evidence="8">
    <location>
        <position position="179"/>
    </location>
    <ligand>
        <name>substrate</name>
    </ligand>
</feature>
<evidence type="ECO:0000256" key="6">
    <source>
        <dbReference type="ARBA" id="ARBA00023315"/>
    </source>
</evidence>
<feature type="binding site" evidence="8">
    <location>
        <position position="111"/>
    </location>
    <ligand>
        <name>Fe cation</name>
        <dbReference type="ChEBI" id="CHEBI:24875"/>
    </ligand>
</feature>
<evidence type="ECO:0000256" key="2">
    <source>
        <dbReference type="ARBA" id="ARBA00022679"/>
    </source>
</evidence>
<dbReference type="PANTHER" id="PTHR11735">
    <property type="entry name" value="TRNA N6-ADENOSINE THREONYLCARBAMOYLTRANSFERASE"/>
    <property type="match status" value="1"/>
</dbReference>
<dbReference type="HAMAP" id="MF_01445">
    <property type="entry name" value="TsaD"/>
    <property type="match status" value="1"/>
</dbReference>
<keyword evidence="2 8" id="KW-0808">Transferase</keyword>
<feature type="binding site" evidence="8">
    <location>
        <position position="115"/>
    </location>
    <ligand>
        <name>Fe cation</name>
        <dbReference type="ChEBI" id="CHEBI:24875"/>
    </ligand>
</feature>
<dbReference type="InterPro" id="IPR022450">
    <property type="entry name" value="TsaD"/>
</dbReference>
<feature type="binding site" evidence="8">
    <location>
        <begin position="133"/>
        <end position="137"/>
    </location>
    <ligand>
        <name>substrate</name>
    </ligand>
</feature>
<dbReference type="OrthoDB" id="9806197at2"/>
<name>A0A559KJY0_9MOLU</name>
<dbReference type="PANTHER" id="PTHR11735:SF6">
    <property type="entry name" value="TRNA N6-ADENOSINE THREONYLCARBAMOYLTRANSFERASE, MITOCHONDRIAL"/>
    <property type="match status" value="1"/>
</dbReference>
<evidence type="ECO:0000256" key="5">
    <source>
        <dbReference type="ARBA" id="ARBA00023004"/>
    </source>
</evidence>
<keyword evidence="3 8" id="KW-0819">tRNA processing</keyword>
<keyword evidence="1 8" id="KW-0963">Cytoplasm</keyword>
<dbReference type="GO" id="GO:0005506">
    <property type="term" value="F:iron ion binding"/>
    <property type="evidence" value="ECO:0007669"/>
    <property type="project" value="UniProtKB-UniRule"/>
</dbReference>
<dbReference type="RefSeq" id="WP_144658205.1">
    <property type="nucleotide sequence ID" value="NZ_VIAE01000001.1"/>
</dbReference>
<keyword evidence="11" id="KW-1185">Reference proteome</keyword>
<organism evidence="10 11">
    <name type="scientific">Candidatus Phytoplasma pini</name>
    <dbReference type="NCBI Taxonomy" id="267362"/>
    <lineage>
        <taxon>Bacteria</taxon>
        <taxon>Bacillati</taxon>
        <taxon>Mycoplasmatota</taxon>
        <taxon>Mollicutes</taxon>
        <taxon>Acholeplasmatales</taxon>
        <taxon>Acholeplasmataceae</taxon>
        <taxon>Candidatus Phytoplasma</taxon>
    </lineage>
</organism>
<comment type="similarity">
    <text evidence="8">Belongs to the KAE1 / TsaD family.</text>
</comment>
<feature type="binding site" evidence="8">
    <location>
        <position position="301"/>
    </location>
    <ligand>
        <name>Fe cation</name>
        <dbReference type="ChEBI" id="CHEBI:24875"/>
    </ligand>
</feature>
<proteinExistence type="inferred from homology"/>
<dbReference type="InterPro" id="IPR043129">
    <property type="entry name" value="ATPase_NBD"/>
</dbReference>
<evidence type="ECO:0000256" key="1">
    <source>
        <dbReference type="ARBA" id="ARBA00022490"/>
    </source>
</evidence>
<feature type="domain" description="Gcp-like" evidence="9">
    <location>
        <begin position="23"/>
        <end position="307"/>
    </location>
</feature>
<comment type="cofactor">
    <cofactor evidence="8">
        <name>Fe(2+)</name>
        <dbReference type="ChEBI" id="CHEBI:29033"/>
    </cofactor>
    <text evidence="8">Binds 1 Fe(2+) ion per subunit.</text>
</comment>
<dbReference type="EMBL" id="VIAE01000001">
    <property type="protein sequence ID" value="TVY12436.1"/>
    <property type="molecule type" value="Genomic_DNA"/>
</dbReference>
<dbReference type="InterPro" id="IPR000905">
    <property type="entry name" value="Gcp-like_dom"/>
</dbReference>
<feature type="binding site" evidence="8">
    <location>
        <position position="166"/>
    </location>
    <ligand>
        <name>substrate</name>
    </ligand>
</feature>
<dbReference type="NCBIfam" id="TIGR00329">
    <property type="entry name" value="gcp_kae1"/>
    <property type="match status" value="1"/>
</dbReference>
<dbReference type="EC" id="2.3.1.234" evidence="8"/>
<dbReference type="NCBIfam" id="TIGR03723">
    <property type="entry name" value="T6A_TsaD_YgjD"/>
    <property type="match status" value="1"/>
</dbReference>
<reference evidence="10 11" key="1">
    <citation type="submission" date="2019-06" db="EMBL/GenBank/DDBJ databases">
        <title>Draft Genome Sequence of Candidatus Phytoplasma pini-Related Strain MDPP: A Resource for Comparative Genomics of Gymnosperm-infecting Phytoplasmas.</title>
        <authorList>
            <person name="Cai W."/>
            <person name="Costanzo S."/>
            <person name="Shao J."/>
            <person name="Zhao Y."/>
            <person name="Davis R."/>
        </authorList>
    </citation>
    <scope>NUCLEOTIDE SEQUENCE [LARGE SCALE GENOMIC DNA]</scope>
    <source>
        <strain evidence="10 11">MDPP</strain>
    </source>
</reference>
<accession>A0A559KJY0</accession>
<dbReference type="GO" id="GO:0061711">
    <property type="term" value="F:tRNA N(6)-L-threonylcarbamoyladenine synthase activity"/>
    <property type="evidence" value="ECO:0007669"/>
    <property type="project" value="UniProtKB-EC"/>
</dbReference>
<dbReference type="CDD" id="cd24133">
    <property type="entry name" value="ASKHA_NBD_TsaD_bac"/>
    <property type="match status" value="1"/>
</dbReference>
<comment type="function">
    <text evidence="8">Required for the formation of a threonylcarbamoyl group on adenosine at position 37 (t(6)A37) in tRNAs that read codons beginning with adenine. Is involved in the transfer of the threonylcarbamoyl moiety of threonylcarbamoyl-AMP (TC-AMP) to the N6 group of A37, together with TsaE and TsaB. TsaD likely plays a direct catalytic role in this reaction.</text>
</comment>